<dbReference type="Pfam" id="PF07714">
    <property type="entry name" value="PK_Tyr_Ser-Thr"/>
    <property type="match status" value="1"/>
</dbReference>
<keyword evidence="9" id="KW-1133">Transmembrane helix</keyword>
<evidence type="ECO:0000313" key="16">
    <source>
        <dbReference type="EMBL" id="KAL3328015.1"/>
    </source>
</evidence>
<keyword evidence="8 13" id="KW-0067">ATP-binding</keyword>
<evidence type="ECO:0000256" key="6">
    <source>
        <dbReference type="ARBA" id="ARBA00022741"/>
    </source>
</evidence>
<comment type="catalytic activity">
    <reaction evidence="11">
        <text>L-seryl-[protein] + ATP = O-phospho-L-seryl-[protein] + ADP + H(+)</text>
        <dbReference type="Rhea" id="RHEA:17989"/>
        <dbReference type="Rhea" id="RHEA-COMP:9863"/>
        <dbReference type="Rhea" id="RHEA-COMP:11604"/>
        <dbReference type="ChEBI" id="CHEBI:15378"/>
        <dbReference type="ChEBI" id="CHEBI:29999"/>
        <dbReference type="ChEBI" id="CHEBI:30616"/>
        <dbReference type="ChEBI" id="CHEBI:83421"/>
        <dbReference type="ChEBI" id="CHEBI:456216"/>
    </reaction>
</comment>
<keyword evidence="10" id="KW-0472">Membrane</keyword>
<evidence type="ECO:0000256" key="8">
    <source>
        <dbReference type="ARBA" id="ARBA00022840"/>
    </source>
</evidence>
<evidence type="ECO:0000256" key="9">
    <source>
        <dbReference type="ARBA" id="ARBA00022989"/>
    </source>
</evidence>
<evidence type="ECO:0000256" key="3">
    <source>
        <dbReference type="ARBA" id="ARBA00022679"/>
    </source>
</evidence>
<evidence type="ECO:0000256" key="14">
    <source>
        <dbReference type="RuleBase" id="RU000304"/>
    </source>
</evidence>
<gene>
    <name evidence="16" type="ORF">AABB24_035595</name>
</gene>
<dbReference type="InterPro" id="IPR008271">
    <property type="entry name" value="Ser/Thr_kinase_AS"/>
</dbReference>
<evidence type="ECO:0000256" key="7">
    <source>
        <dbReference type="ARBA" id="ARBA00022777"/>
    </source>
</evidence>
<evidence type="ECO:0000256" key="12">
    <source>
        <dbReference type="ARBA" id="ARBA00047951"/>
    </source>
</evidence>
<evidence type="ECO:0000313" key="17">
    <source>
        <dbReference type="Proteomes" id="UP001627284"/>
    </source>
</evidence>
<dbReference type="EMBL" id="JBJKTR010000021">
    <property type="protein sequence ID" value="KAL3328015.1"/>
    <property type="molecule type" value="Genomic_DNA"/>
</dbReference>
<evidence type="ECO:0000256" key="10">
    <source>
        <dbReference type="ARBA" id="ARBA00023136"/>
    </source>
</evidence>
<dbReference type="GO" id="GO:0005524">
    <property type="term" value="F:ATP binding"/>
    <property type="evidence" value="ECO:0007669"/>
    <property type="project" value="UniProtKB-UniRule"/>
</dbReference>
<dbReference type="InterPro" id="IPR011009">
    <property type="entry name" value="Kinase-like_dom_sf"/>
</dbReference>
<dbReference type="PROSITE" id="PS00108">
    <property type="entry name" value="PROTEIN_KINASE_ST"/>
    <property type="match status" value="1"/>
</dbReference>
<dbReference type="AlphaFoldDB" id="A0ABD2R869"/>
<dbReference type="GO" id="GO:0004674">
    <property type="term" value="F:protein serine/threonine kinase activity"/>
    <property type="evidence" value="ECO:0007669"/>
    <property type="project" value="UniProtKB-KW"/>
</dbReference>
<keyword evidence="3" id="KW-0808">Transferase</keyword>
<keyword evidence="7" id="KW-0418">Kinase</keyword>
<dbReference type="InterPro" id="IPR000719">
    <property type="entry name" value="Prot_kinase_dom"/>
</dbReference>
<dbReference type="PROSITE" id="PS50011">
    <property type="entry name" value="PROTEIN_KINASE_DOM"/>
    <property type="match status" value="1"/>
</dbReference>
<dbReference type="Proteomes" id="UP001627284">
    <property type="component" value="Unassembled WGS sequence"/>
</dbReference>
<accession>A0ABD2R869</accession>
<dbReference type="PANTHER" id="PTHR27005:SF468">
    <property type="entry name" value="OS01G0310500 PROTEIN"/>
    <property type="match status" value="1"/>
</dbReference>
<comment type="subcellular location">
    <subcellularLocation>
        <location evidence="1">Membrane</location>
        <topology evidence="1">Single-pass type I membrane protein</topology>
    </subcellularLocation>
</comment>
<feature type="binding site" evidence="13">
    <location>
        <position position="94"/>
    </location>
    <ligand>
        <name>ATP</name>
        <dbReference type="ChEBI" id="CHEBI:30616"/>
    </ligand>
</feature>
<keyword evidence="6 13" id="KW-0547">Nucleotide-binding</keyword>
<dbReference type="InterPro" id="IPR017441">
    <property type="entry name" value="Protein_kinase_ATP_BS"/>
</dbReference>
<dbReference type="Gene3D" id="1.10.510.10">
    <property type="entry name" value="Transferase(Phosphotransferase) domain 1"/>
    <property type="match status" value="1"/>
</dbReference>
<feature type="domain" description="Protein kinase" evidence="15">
    <location>
        <begin position="65"/>
        <end position="319"/>
    </location>
</feature>
<dbReference type="InterPro" id="IPR045274">
    <property type="entry name" value="WAK-like"/>
</dbReference>
<dbReference type="Gene3D" id="3.30.200.20">
    <property type="entry name" value="Phosphorylase Kinase, domain 1"/>
    <property type="match status" value="1"/>
</dbReference>
<keyword evidence="2 14" id="KW-0723">Serine/threonine-protein kinase</keyword>
<evidence type="ECO:0000256" key="13">
    <source>
        <dbReference type="PROSITE-ProRule" id="PRU10141"/>
    </source>
</evidence>
<evidence type="ECO:0000256" key="5">
    <source>
        <dbReference type="ARBA" id="ARBA00022729"/>
    </source>
</evidence>
<dbReference type="FunFam" id="1.10.510.10:FF:000084">
    <property type="entry name" value="Wall-associated receptor kinase 2"/>
    <property type="match status" value="1"/>
</dbReference>
<dbReference type="FunFam" id="3.30.200.20:FF:000043">
    <property type="entry name" value="Wall-associated receptor kinase 2"/>
    <property type="match status" value="1"/>
</dbReference>
<reference evidence="16 17" key="1">
    <citation type="submission" date="2024-05" db="EMBL/GenBank/DDBJ databases">
        <title>De novo assembly of an allotetraploid wild potato.</title>
        <authorList>
            <person name="Hosaka A.J."/>
        </authorList>
    </citation>
    <scope>NUCLEOTIDE SEQUENCE [LARGE SCALE GENOMIC DNA]</scope>
    <source>
        <tissue evidence="16">Young leaves</tissue>
    </source>
</reference>
<dbReference type="InterPro" id="IPR001245">
    <property type="entry name" value="Ser-Thr/Tyr_kinase_cat_dom"/>
</dbReference>
<evidence type="ECO:0000256" key="1">
    <source>
        <dbReference type="ARBA" id="ARBA00004479"/>
    </source>
</evidence>
<dbReference type="SMART" id="SM00220">
    <property type="entry name" value="S_TKc"/>
    <property type="match status" value="1"/>
</dbReference>
<organism evidence="16 17">
    <name type="scientific">Solanum stoloniferum</name>
    <dbReference type="NCBI Taxonomy" id="62892"/>
    <lineage>
        <taxon>Eukaryota</taxon>
        <taxon>Viridiplantae</taxon>
        <taxon>Streptophyta</taxon>
        <taxon>Embryophyta</taxon>
        <taxon>Tracheophyta</taxon>
        <taxon>Spermatophyta</taxon>
        <taxon>Magnoliopsida</taxon>
        <taxon>eudicotyledons</taxon>
        <taxon>Gunneridae</taxon>
        <taxon>Pentapetalae</taxon>
        <taxon>asterids</taxon>
        <taxon>lamiids</taxon>
        <taxon>Solanales</taxon>
        <taxon>Solanaceae</taxon>
        <taxon>Solanoideae</taxon>
        <taxon>Solaneae</taxon>
        <taxon>Solanum</taxon>
    </lineage>
</organism>
<keyword evidence="4" id="KW-0812">Transmembrane</keyword>
<protein>
    <recommendedName>
        <fullName evidence="15">Protein kinase domain-containing protein</fullName>
    </recommendedName>
</protein>
<comment type="similarity">
    <text evidence="14">Belongs to the protein kinase superfamily.</text>
</comment>
<evidence type="ECO:0000259" key="15">
    <source>
        <dbReference type="PROSITE" id="PS50011"/>
    </source>
</evidence>
<comment type="caution">
    <text evidence="16">The sequence shown here is derived from an EMBL/GenBank/DDBJ whole genome shotgun (WGS) entry which is preliminary data.</text>
</comment>
<evidence type="ECO:0000256" key="4">
    <source>
        <dbReference type="ARBA" id="ARBA00022692"/>
    </source>
</evidence>
<keyword evidence="5" id="KW-0732">Signal</keyword>
<dbReference type="SUPFAM" id="SSF56112">
    <property type="entry name" value="Protein kinase-like (PK-like)"/>
    <property type="match status" value="1"/>
</dbReference>
<comment type="catalytic activity">
    <reaction evidence="12">
        <text>L-threonyl-[protein] + ATP = O-phospho-L-threonyl-[protein] + ADP + H(+)</text>
        <dbReference type="Rhea" id="RHEA:46608"/>
        <dbReference type="Rhea" id="RHEA-COMP:11060"/>
        <dbReference type="Rhea" id="RHEA-COMP:11605"/>
        <dbReference type="ChEBI" id="CHEBI:15378"/>
        <dbReference type="ChEBI" id="CHEBI:30013"/>
        <dbReference type="ChEBI" id="CHEBI:30616"/>
        <dbReference type="ChEBI" id="CHEBI:61977"/>
        <dbReference type="ChEBI" id="CHEBI:456216"/>
    </reaction>
</comment>
<dbReference type="PANTHER" id="PTHR27005">
    <property type="entry name" value="WALL-ASSOCIATED RECEPTOR KINASE-LIKE 21"/>
    <property type="match status" value="1"/>
</dbReference>
<dbReference type="PROSITE" id="PS00107">
    <property type="entry name" value="PROTEIN_KINASE_ATP"/>
    <property type="match status" value="1"/>
</dbReference>
<evidence type="ECO:0000256" key="2">
    <source>
        <dbReference type="ARBA" id="ARBA00022527"/>
    </source>
</evidence>
<evidence type="ECO:0000256" key="11">
    <source>
        <dbReference type="ARBA" id="ARBA00047558"/>
    </source>
</evidence>
<sequence>MVFIIFGWSYTAFQRRKMSMMKEKFYQENGGLVLQQRLTREEGSSHTNTIKIFTADELEKATNGFDKDRVVGQGGFGTVYKGYLKDKCIVAIKKSKVIDRNQIEQFINEVLSQINHRNVVKLLGCCLQTEVPLLVYEFISNGTLSEHLHDKLKASALSLYIRLKVAAVTAGVLCYLHPAAYPPIIHRDIKSVNILLDKSYTAKVSDFRAPKLVPANQKEISTLVQGTLGYLDPEYLQTNQLTEKSDIYSFGVVLVELLTGRKALCFQRPEEEKSLAQYFISSVEKGHLFNILDDNILCDEGNAGQLKNVALLAQRCLKC</sequence>
<proteinExistence type="inferred from homology"/>
<name>A0ABD2R869_9SOLN</name>
<keyword evidence="17" id="KW-1185">Reference proteome</keyword>
<dbReference type="GO" id="GO:0016020">
    <property type="term" value="C:membrane"/>
    <property type="evidence" value="ECO:0007669"/>
    <property type="project" value="UniProtKB-SubCell"/>
</dbReference>